<evidence type="ECO:0000256" key="12">
    <source>
        <dbReference type="ARBA" id="ARBA00048594"/>
    </source>
</evidence>
<keyword evidence="8" id="KW-0547">Nucleotide-binding</keyword>
<dbReference type="NCBIfam" id="TIGR03263">
    <property type="entry name" value="guanyl_kin"/>
    <property type="match status" value="1"/>
</dbReference>
<evidence type="ECO:0000256" key="2">
    <source>
        <dbReference type="ARBA" id="ARBA00004496"/>
    </source>
</evidence>
<dbReference type="InterPro" id="IPR008145">
    <property type="entry name" value="GK/Ca_channel_bsu"/>
</dbReference>
<dbReference type="EC" id="2.7.4.8" evidence="4"/>
<proteinExistence type="inferred from homology"/>
<evidence type="ECO:0000313" key="15">
    <source>
        <dbReference type="EMBL" id="MZH55985.1"/>
    </source>
</evidence>
<dbReference type="PROSITE" id="PS50052">
    <property type="entry name" value="GUANYLATE_KINASE_2"/>
    <property type="match status" value="1"/>
</dbReference>
<keyword evidence="6" id="KW-0963">Cytoplasm</keyword>
<dbReference type="InterPro" id="IPR020590">
    <property type="entry name" value="Guanylate_kinase_CS"/>
</dbReference>
<evidence type="ECO:0000256" key="8">
    <source>
        <dbReference type="ARBA" id="ARBA00022741"/>
    </source>
</evidence>
<dbReference type="Proteomes" id="UP000030008">
    <property type="component" value="Unassembled WGS sequence"/>
</dbReference>
<accession>A0A099I3Z1</accession>
<dbReference type="GO" id="GO:0005829">
    <property type="term" value="C:cytosol"/>
    <property type="evidence" value="ECO:0007669"/>
    <property type="project" value="TreeGrafter"/>
</dbReference>
<dbReference type="PROSITE" id="PS00856">
    <property type="entry name" value="GUANYLATE_KINASE_1"/>
    <property type="match status" value="1"/>
</dbReference>
<dbReference type="RefSeq" id="WP_021420132.1">
    <property type="nucleotide sequence ID" value="NZ_BAABXQ010000004.1"/>
</dbReference>
<keyword evidence="7 15" id="KW-0808">Transferase</keyword>
<keyword evidence="9 14" id="KW-0418">Kinase</keyword>
<dbReference type="SMART" id="SM00072">
    <property type="entry name" value="GuKc"/>
    <property type="match status" value="1"/>
</dbReference>
<dbReference type="EMBL" id="JQIF01000055">
    <property type="protein sequence ID" value="KGJ52704.1"/>
    <property type="molecule type" value="Genomic_DNA"/>
</dbReference>
<dbReference type="InterPro" id="IPR008144">
    <property type="entry name" value="Guanylate_kin-like_dom"/>
</dbReference>
<name>A0A099I3Z1_CLOIN</name>
<dbReference type="InterPro" id="IPR017665">
    <property type="entry name" value="Guanylate_kinase"/>
</dbReference>
<evidence type="ECO:0000256" key="1">
    <source>
        <dbReference type="ARBA" id="ARBA00003531"/>
    </source>
</evidence>
<comment type="function">
    <text evidence="1">Essential for recycling GMP and indirectly, cGMP.</text>
</comment>
<dbReference type="FunFam" id="3.30.63.10:FF:000005">
    <property type="entry name" value="Guanylate kinase"/>
    <property type="match status" value="1"/>
</dbReference>
<comment type="caution">
    <text evidence="14">The sequence shown here is derived from an EMBL/GenBank/DDBJ whole genome shotgun (WGS) entry which is preliminary data.</text>
</comment>
<dbReference type="Gene3D" id="3.40.50.300">
    <property type="entry name" value="P-loop containing nucleotide triphosphate hydrolases"/>
    <property type="match status" value="1"/>
</dbReference>
<evidence type="ECO:0000256" key="5">
    <source>
        <dbReference type="ARBA" id="ARBA00016296"/>
    </source>
</evidence>
<dbReference type="PANTHER" id="PTHR23117:SF13">
    <property type="entry name" value="GUANYLATE KINASE"/>
    <property type="match status" value="1"/>
</dbReference>
<sequence>MNKGLLFVLTGASSVGKKDIRDRLLGDEQLHLNYSISMTTRPKRGEEVDGRDYYFVNHEAFAQALRNRELLEYTEFDGYYYGTPKHQVDFLLNSGKNVMVEVEAQGVGQIKLQYPDALCVFVEPESMEELEKQIMLRYRDDAASAQRRINKALVELELSTLFRHTVKNTDVNAAYEEICELLKEHMQERGNKG</sequence>
<dbReference type="Pfam" id="PF00625">
    <property type="entry name" value="Guanylate_kin"/>
    <property type="match status" value="1"/>
</dbReference>
<reference evidence="14 16" key="1">
    <citation type="submission" date="2014-08" db="EMBL/GenBank/DDBJ databases">
        <title>Clostridium innocuum, an unnegligible vancomycin-resistant pathogen causing extra-intestinal infections.</title>
        <authorList>
            <person name="Feng Y."/>
            <person name="Chiu C.-H."/>
        </authorList>
    </citation>
    <scope>NUCLEOTIDE SEQUENCE [LARGE SCALE GENOMIC DNA]</scope>
    <source>
        <strain evidence="14 16">AN88</strain>
    </source>
</reference>
<evidence type="ECO:0000256" key="3">
    <source>
        <dbReference type="ARBA" id="ARBA00005790"/>
    </source>
</evidence>
<dbReference type="CDD" id="cd00071">
    <property type="entry name" value="GMPK"/>
    <property type="match status" value="1"/>
</dbReference>
<evidence type="ECO:0000259" key="13">
    <source>
        <dbReference type="PROSITE" id="PS50052"/>
    </source>
</evidence>
<dbReference type="InterPro" id="IPR027417">
    <property type="entry name" value="P-loop_NTPase"/>
</dbReference>
<evidence type="ECO:0000256" key="7">
    <source>
        <dbReference type="ARBA" id="ARBA00022679"/>
    </source>
</evidence>
<gene>
    <name evidence="14" type="ORF">CIAN88_13190</name>
    <name evidence="15" type="ORF">GT664_09505</name>
</gene>
<evidence type="ECO:0000256" key="9">
    <source>
        <dbReference type="ARBA" id="ARBA00022777"/>
    </source>
</evidence>
<protein>
    <recommendedName>
        <fullName evidence="5">Guanylate kinase</fullName>
        <ecNumber evidence="4">2.7.4.8</ecNumber>
    </recommendedName>
    <alternativeName>
        <fullName evidence="11">GMP kinase</fullName>
    </alternativeName>
</protein>
<dbReference type="SUPFAM" id="SSF52540">
    <property type="entry name" value="P-loop containing nucleoside triphosphate hydrolases"/>
    <property type="match status" value="1"/>
</dbReference>
<evidence type="ECO:0000313" key="16">
    <source>
        <dbReference type="Proteomes" id="UP000030008"/>
    </source>
</evidence>
<keyword evidence="10" id="KW-0067">ATP-binding</keyword>
<dbReference type="Gene3D" id="3.30.63.10">
    <property type="entry name" value="Guanylate Kinase phosphate binding domain"/>
    <property type="match status" value="1"/>
</dbReference>
<dbReference type="Proteomes" id="UP000604383">
    <property type="component" value="Unassembled WGS sequence"/>
</dbReference>
<dbReference type="PANTHER" id="PTHR23117">
    <property type="entry name" value="GUANYLATE KINASE-RELATED"/>
    <property type="match status" value="1"/>
</dbReference>
<comment type="subcellular location">
    <subcellularLocation>
        <location evidence="2">Cytoplasm</location>
    </subcellularLocation>
</comment>
<evidence type="ECO:0000256" key="4">
    <source>
        <dbReference type="ARBA" id="ARBA00012961"/>
    </source>
</evidence>
<reference evidence="15" key="2">
    <citation type="journal article" date="2019" name="Nat. Med.">
        <title>A library of human gut bacterial isolates paired with longitudinal multiomics data enables mechanistic microbiome research.</title>
        <authorList>
            <person name="Poyet M."/>
            <person name="Groussin M."/>
            <person name="Gibbons S.M."/>
            <person name="Avila-Pacheco J."/>
            <person name="Jiang X."/>
            <person name="Kearney S.M."/>
            <person name="Perrotta A.R."/>
            <person name="Berdy B."/>
            <person name="Zhao S."/>
            <person name="Lieberman T.D."/>
            <person name="Swanson P.K."/>
            <person name="Smith M."/>
            <person name="Roesemann S."/>
            <person name="Alexander J.E."/>
            <person name="Rich S.A."/>
            <person name="Livny J."/>
            <person name="Vlamakis H."/>
            <person name="Clish C."/>
            <person name="Bullock K."/>
            <person name="Deik A."/>
            <person name="Scott J."/>
            <person name="Pierce K.A."/>
            <person name="Xavier R.J."/>
            <person name="Alm E.J."/>
        </authorList>
    </citation>
    <scope>NUCLEOTIDE SEQUENCE</scope>
    <source>
        <strain evidence="15">BIOML-A12</strain>
    </source>
</reference>
<comment type="similarity">
    <text evidence="3">Belongs to the guanylate kinase family.</text>
</comment>
<feature type="domain" description="Guanylate kinase-like" evidence="13">
    <location>
        <begin position="4"/>
        <end position="183"/>
    </location>
</feature>
<evidence type="ECO:0000256" key="10">
    <source>
        <dbReference type="ARBA" id="ARBA00022840"/>
    </source>
</evidence>
<evidence type="ECO:0000313" key="14">
    <source>
        <dbReference type="EMBL" id="KGJ52704.1"/>
    </source>
</evidence>
<organism evidence="14 16">
    <name type="scientific">Clostridium innocuum</name>
    <dbReference type="NCBI Taxonomy" id="1522"/>
    <lineage>
        <taxon>Bacteria</taxon>
        <taxon>Bacillati</taxon>
        <taxon>Bacillota</taxon>
        <taxon>Clostridia</taxon>
        <taxon>Eubacteriales</taxon>
        <taxon>Clostridiaceae</taxon>
        <taxon>Clostridium</taxon>
    </lineage>
</organism>
<comment type="catalytic activity">
    <reaction evidence="12">
        <text>GMP + ATP = GDP + ADP</text>
        <dbReference type="Rhea" id="RHEA:20780"/>
        <dbReference type="ChEBI" id="CHEBI:30616"/>
        <dbReference type="ChEBI" id="CHEBI:58115"/>
        <dbReference type="ChEBI" id="CHEBI:58189"/>
        <dbReference type="ChEBI" id="CHEBI:456216"/>
        <dbReference type="EC" id="2.7.4.8"/>
    </reaction>
</comment>
<evidence type="ECO:0000256" key="6">
    <source>
        <dbReference type="ARBA" id="ARBA00022490"/>
    </source>
</evidence>
<dbReference type="GO" id="GO:0004385">
    <property type="term" value="F:GMP kinase activity"/>
    <property type="evidence" value="ECO:0007669"/>
    <property type="project" value="UniProtKB-EC"/>
</dbReference>
<evidence type="ECO:0000256" key="11">
    <source>
        <dbReference type="ARBA" id="ARBA00030128"/>
    </source>
</evidence>
<dbReference type="EMBL" id="WWTN01000013">
    <property type="protein sequence ID" value="MZH55985.1"/>
    <property type="molecule type" value="Genomic_DNA"/>
</dbReference>
<dbReference type="AlphaFoldDB" id="A0A099I3Z1"/>
<dbReference type="GO" id="GO:0005524">
    <property type="term" value="F:ATP binding"/>
    <property type="evidence" value="ECO:0007669"/>
    <property type="project" value="UniProtKB-KW"/>
</dbReference>